<dbReference type="PANTHER" id="PTHR43410:SF1">
    <property type="entry name" value="NITRIC OXIDE SYNTHASE"/>
    <property type="match status" value="1"/>
</dbReference>
<dbReference type="PIRSF" id="PIRSF037219">
    <property type="entry name" value="NOS_oxygenase"/>
    <property type="match status" value="1"/>
</dbReference>
<dbReference type="Pfam" id="PF02898">
    <property type="entry name" value="NO_synthase"/>
    <property type="match status" value="1"/>
</dbReference>
<evidence type="ECO:0000256" key="8">
    <source>
        <dbReference type="ARBA" id="ARBA00023002"/>
    </source>
</evidence>
<dbReference type="GO" id="GO:0020037">
    <property type="term" value="F:heme binding"/>
    <property type="evidence" value="ECO:0007669"/>
    <property type="project" value="InterPro"/>
</dbReference>
<protein>
    <recommendedName>
        <fullName evidence="5 11">Nitric oxide synthase oxygenase</fullName>
        <ecNumber evidence="4 11">1.14.14.47</ecNumber>
    </recommendedName>
</protein>
<evidence type="ECO:0000256" key="1">
    <source>
        <dbReference type="ARBA" id="ARBA00001971"/>
    </source>
</evidence>
<feature type="domain" description="Nitric oxide synthase (NOS)" evidence="13">
    <location>
        <begin position="3"/>
        <end position="361"/>
    </location>
</feature>
<evidence type="ECO:0000313" key="14">
    <source>
        <dbReference type="EMBL" id="APC47143.1"/>
    </source>
</evidence>
<feature type="binding site" description="axial binding residue" evidence="12">
    <location>
        <position position="66"/>
    </location>
    <ligand>
        <name>heme</name>
        <dbReference type="ChEBI" id="CHEBI:30413"/>
    </ligand>
    <ligandPart>
        <name>Fe</name>
        <dbReference type="ChEBI" id="CHEBI:18248"/>
    </ligandPart>
</feature>
<comment type="subunit">
    <text evidence="11">Homodimer.</text>
</comment>
<dbReference type="PANTHER" id="PTHR43410">
    <property type="entry name" value="NITRIC OXIDE SYNTHASE OXYGENASE"/>
    <property type="match status" value="1"/>
</dbReference>
<dbReference type="CDD" id="cd00575">
    <property type="entry name" value="NOS_oxygenase"/>
    <property type="match status" value="1"/>
</dbReference>
<dbReference type="EMBL" id="CP017962">
    <property type="protein sequence ID" value="APC47143.1"/>
    <property type="molecule type" value="Genomic_DNA"/>
</dbReference>
<evidence type="ECO:0000256" key="10">
    <source>
        <dbReference type="ARBA" id="ARBA00048713"/>
    </source>
</evidence>
<accession>A0AAC9IWU4</accession>
<keyword evidence="9 11" id="KW-0408">Iron</keyword>
<evidence type="ECO:0000256" key="3">
    <source>
        <dbReference type="ARBA" id="ARBA00005411"/>
    </source>
</evidence>
<reference evidence="14 15" key="1">
    <citation type="submission" date="2016-11" db="EMBL/GenBank/DDBJ databases">
        <title>Complete genome sequencing of Virgibacillus halodenitrificans PDB-F2.</title>
        <authorList>
            <person name="Sun Z."/>
            <person name="Zhou Y."/>
            <person name="Li H."/>
        </authorList>
    </citation>
    <scope>NUCLEOTIDE SEQUENCE [LARGE SCALE GENOMIC DNA]</scope>
    <source>
        <strain evidence="14 15">PDB-F2</strain>
    </source>
</reference>
<evidence type="ECO:0000256" key="9">
    <source>
        <dbReference type="ARBA" id="ARBA00023004"/>
    </source>
</evidence>
<organism evidence="14 15">
    <name type="scientific">Virgibacillus halodenitrificans</name>
    <name type="common">Bacillus halodenitrificans</name>
    <dbReference type="NCBI Taxonomy" id="1482"/>
    <lineage>
        <taxon>Bacteria</taxon>
        <taxon>Bacillati</taxon>
        <taxon>Bacillota</taxon>
        <taxon>Bacilli</taxon>
        <taxon>Bacillales</taxon>
        <taxon>Bacillaceae</taxon>
        <taxon>Virgibacillus</taxon>
    </lineage>
</organism>
<evidence type="ECO:0000256" key="11">
    <source>
        <dbReference type="PIRNR" id="PIRNR037219"/>
    </source>
</evidence>
<dbReference type="InterPro" id="IPR044943">
    <property type="entry name" value="NOS_dom_1"/>
</dbReference>
<comment type="similarity">
    <text evidence="3 11">Belongs to the NOS family. Bacterial NOS oxygenase subfamily.</text>
</comment>
<sequence>MNNQTLIQEAELFIQQAYTELGKSTEEIESRLKSVRHSIELTNFYEHTLEELSYGAKVAWRNSNRCIGRFFWENLNVVDARGMHTSKEVFGCLLNHIDKATNEGKIQPLITIFQPQKNGHSPIKIWNHQLVRYAGYKTEDGIIGDPDSLQFTEKCMELGWQGEGTMFDVLPLVIQIDNGKPEYMEIPKELIMEVPIQHAEYDLFGGEEIKWYAVPIISDMRLEIGGVHYTAAPFNGWYMGTEIGARNLADTERYNLLPTIAKQMELDMKRLGTLWKDRALVELNSAVLDSFKKRGVTIVDHHTAANQFRLFEQKEEKCQRQVTGKWSWLIPPMSPATTHVFHRPFNNTVKKPNYFYQDKYYTD</sequence>
<dbReference type="SUPFAM" id="SSF56512">
    <property type="entry name" value="Nitric oxide (NO) synthase oxygenase domain"/>
    <property type="match status" value="1"/>
</dbReference>
<dbReference type="GO" id="GO:0004517">
    <property type="term" value="F:nitric-oxide synthase activity"/>
    <property type="evidence" value="ECO:0007669"/>
    <property type="project" value="InterPro"/>
</dbReference>
<dbReference type="Proteomes" id="UP000182945">
    <property type="component" value="Chromosome"/>
</dbReference>
<dbReference type="AlphaFoldDB" id="A0AAC9IWU4"/>
<dbReference type="EC" id="1.14.14.47" evidence="4 11"/>
<evidence type="ECO:0000256" key="6">
    <source>
        <dbReference type="ARBA" id="ARBA00022617"/>
    </source>
</evidence>
<comment type="cofactor">
    <cofactor evidence="1 11 12">
        <name>heme</name>
        <dbReference type="ChEBI" id="CHEBI:30413"/>
    </cofactor>
</comment>
<proteinExistence type="inferred from homology"/>
<keyword evidence="8 11" id="KW-0560">Oxidoreductase</keyword>
<dbReference type="Gene3D" id="3.90.440.10">
    <property type="entry name" value="Nitric Oxide Synthase,Heme Domain,Chain A domain 2"/>
    <property type="match status" value="1"/>
</dbReference>
<keyword evidence="7 11" id="KW-0479">Metal-binding</keyword>
<gene>
    <name evidence="14" type="ORF">BME96_02640</name>
</gene>
<comment type="catalytic activity">
    <reaction evidence="10">
        <text>3 reduced [flavodoxin] + 2 L-arginine + 4 O2 = 3 oxidized [flavodoxin] + 2 L-citrulline + 2 nitric oxide + 4 H2O + 5 H(+)</text>
        <dbReference type="Rhea" id="RHEA:52324"/>
        <dbReference type="Rhea" id="RHEA-COMP:10622"/>
        <dbReference type="Rhea" id="RHEA-COMP:10623"/>
        <dbReference type="ChEBI" id="CHEBI:15377"/>
        <dbReference type="ChEBI" id="CHEBI:15378"/>
        <dbReference type="ChEBI" id="CHEBI:15379"/>
        <dbReference type="ChEBI" id="CHEBI:16480"/>
        <dbReference type="ChEBI" id="CHEBI:32682"/>
        <dbReference type="ChEBI" id="CHEBI:57618"/>
        <dbReference type="ChEBI" id="CHEBI:57743"/>
        <dbReference type="ChEBI" id="CHEBI:58210"/>
        <dbReference type="EC" id="1.14.14.47"/>
    </reaction>
</comment>
<dbReference type="Gene3D" id="3.90.1230.10">
    <property type="entry name" value="Nitric Oxide Synthase, Chain A, domain 3"/>
    <property type="match status" value="1"/>
</dbReference>
<comment type="function">
    <text evidence="2 11">Catalyzes the production of nitric oxide.</text>
</comment>
<dbReference type="GeneID" id="71513280"/>
<dbReference type="GO" id="GO:0046872">
    <property type="term" value="F:metal ion binding"/>
    <property type="evidence" value="ECO:0007669"/>
    <property type="project" value="UniProtKB-KW"/>
</dbReference>
<dbReference type="InterPro" id="IPR044944">
    <property type="entry name" value="NOS_dom_3"/>
</dbReference>
<evidence type="ECO:0000256" key="7">
    <source>
        <dbReference type="ARBA" id="ARBA00022723"/>
    </source>
</evidence>
<dbReference type="RefSeq" id="WP_019375593.1">
    <property type="nucleotide sequence ID" value="NZ_CP017962.1"/>
</dbReference>
<evidence type="ECO:0000256" key="12">
    <source>
        <dbReference type="PIRSR" id="PIRSR037219-1"/>
    </source>
</evidence>
<evidence type="ECO:0000256" key="4">
    <source>
        <dbReference type="ARBA" id="ARBA00012735"/>
    </source>
</evidence>
<evidence type="ECO:0000256" key="2">
    <source>
        <dbReference type="ARBA" id="ARBA00002642"/>
    </source>
</evidence>
<name>A0AAC9IWU4_VIRHA</name>
<dbReference type="InterPro" id="IPR017142">
    <property type="entry name" value="Nitric_oxide_synthase_Oase-su"/>
</dbReference>
<keyword evidence="6 11" id="KW-0349">Heme</keyword>
<comment type="miscellaneous">
    <text evidence="11">This protein is similar to the oxygenase domain of eukaryotic nitric oxide synthases but lacks the reductase domain which, in eukaryotes, is responsible for transfer of electrons to the ferric heme during nitric oxide synthesis.</text>
</comment>
<dbReference type="InterPro" id="IPR036119">
    <property type="entry name" value="NOS_N_sf"/>
</dbReference>
<dbReference type="InterPro" id="IPR050607">
    <property type="entry name" value="NOS"/>
</dbReference>
<dbReference type="InterPro" id="IPR044940">
    <property type="entry name" value="NOS_dom_2"/>
</dbReference>
<dbReference type="GO" id="GO:0006809">
    <property type="term" value="P:nitric oxide biosynthetic process"/>
    <property type="evidence" value="ECO:0007669"/>
    <property type="project" value="InterPro"/>
</dbReference>
<dbReference type="KEGG" id="vhl:BME96_02640"/>
<dbReference type="InterPro" id="IPR004030">
    <property type="entry name" value="NOS_N"/>
</dbReference>
<evidence type="ECO:0000256" key="5">
    <source>
        <dbReference type="ARBA" id="ARBA00018859"/>
    </source>
</evidence>
<evidence type="ECO:0000259" key="13">
    <source>
        <dbReference type="Pfam" id="PF02898"/>
    </source>
</evidence>
<evidence type="ECO:0000313" key="15">
    <source>
        <dbReference type="Proteomes" id="UP000182945"/>
    </source>
</evidence>
<dbReference type="Gene3D" id="3.90.340.10">
    <property type="entry name" value="Nitric Oxide Synthase, Chain A, domain 1"/>
    <property type="match status" value="1"/>
</dbReference>